<accession>A0A3B0WJY9</accession>
<organism evidence="2">
    <name type="scientific">hydrothermal vent metagenome</name>
    <dbReference type="NCBI Taxonomy" id="652676"/>
    <lineage>
        <taxon>unclassified sequences</taxon>
        <taxon>metagenomes</taxon>
        <taxon>ecological metagenomes</taxon>
    </lineage>
</organism>
<evidence type="ECO:0000313" key="2">
    <source>
        <dbReference type="EMBL" id="VAW52820.1"/>
    </source>
</evidence>
<evidence type="ECO:0000259" key="1">
    <source>
        <dbReference type="PROSITE" id="PS51707"/>
    </source>
</evidence>
<feature type="domain" description="CYTH" evidence="1">
    <location>
        <begin position="2"/>
        <end position="153"/>
    </location>
</feature>
<dbReference type="Pfam" id="PF01928">
    <property type="entry name" value="CYTH"/>
    <property type="match status" value="1"/>
</dbReference>
<gene>
    <name evidence="2" type="ORF">MNBD_GAMMA05-574</name>
</gene>
<dbReference type="EMBL" id="UOFE01000030">
    <property type="protein sequence ID" value="VAW52820.1"/>
    <property type="molecule type" value="Genomic_DNA"/>
</dbReference>
<dbReference type="PANTHER" id="PTHR40114">
    <property type="entry name" value="SLR0698 PROTEIN"/>
    <property type="match status" value="1"/>
</dbReference>
<reference evidence="2" key="1">
    <citation type="submission" date="2018-06" db="EMBL/GenBank/DDBJ databases">
        <authorList>
            <person name="Zhirakovskaya E."/>
        </authorList>
    </citation>
    <scope>NUCLEOTIDE SEQUENCE</scope>
</reference>
<name>A0A3B0WJY9_9ZZZZ</name>
<sequence>MGIEIERKFLLKNDDWKSQVTKTHVIKQGYLQSGLEASQKSSVRIRISDDKADINIKSVDLTMVRQEFEYTIPLVDAEQLLTSLCDDIVISKIRYHVPYGEHLWEVDIFEGDNAGLQMAEIELNRLDEAFDKPPWIGEEVSDDKRFYNIYLLKHPFRMWSNSISDKIPSK</sequence>
<dbReference type="PROSITE" id="PS51707">
    <property type="entry name" value="CYTH"/>
    <property type="match status" value="1"/>
</dbReference>
<proteinExistence type="predicted"/>
<protein>
    <recommendedName>
        <fullName evidence="1">CYTH domain-containing protein</fullName>
    </recommendedName>
</protein>
<dbReference type="InterPro" id="IPR012042">
    <property type="entry name" value="NeuTTM/CthTTM-like"/>
</dbReference>
<dbReference type="PANTHER" id="PTHR40114:SF1">
    <property type="entry name" value="SLR0698 PROTEIN"/>
    <property type="match status" value="1"/>
</dbReference>
<dbReference type="AlphaFoldDB" id="A0A3B0WJY9"/>
<dbReference type="SUPFAM" id="SSF55154">
    <property type="entry name" value="CYTH-like phosphatases"/>
    <property type="match status" value="1"/>
</dbReference>
<dbReference type="SMART" id="SM01118">
    <property type="entry name" value="CYTH"/>
    <property type="match status" value="1"/>
</dbReference>
<dbReference type="CDD" id="cd07891">
    <property type="entry name" value="CYTH-like_CthTTM-like_1"/>
    <property type="match status" value="1"/>
</dbReference>
<dbReference type="InterPro" id="IPR023577">
    <property type="entry name" value="CYTH_domain"/>
</dbReference>
<dbReference type="Gene3D" id="2.40.320.10">
    <property type="entry name" value="Hypothetical Protein Pfu-838710-001"/>
    <property type="match status" value="1"/>
</dbReference>
<dbReference type="InterPro" id="IPR033469">
    <property type="entry name" value="CYTH-like_dom_sf"/>
</dbReference>
<dbReference type="PIRSF" id="PIRSF016487">
    <property type="entry name" value="CYTH_UCP016487"/>
    <property type="match status" value="1"/>
</dbReference>